<accession>A0A975U3I2</accession>
<dbReference type="EMBL" id="CP076448">
    <property type="protein sequence ID" value="QXM24708.1"/>
    <property type="molecule type" value="Genomic_DNA"/>
</dbReference>
<dbReference type="Proteomes" id="UP000694001">
    <property type="component" value="Chromosome"/>
</dbReference>
<dbReference type="Pfam" id="PF00202">
    <property type="entry name" value="Aminotran_3"/>
    <property type="match status" value="1"/>
</dbReference>
<keyword evidence="4" id="KW-1185">Reference proteome</keyword>
<dbReference type="PANTHER" id="PTHR43713">
    <property type="entry name" value="GLUTAMATE-1-SEMIALDEHYDE 2,1-AMINOMUTASE"/>
    <property type="match status" value="1"/>
</dbReference>
<evidence type="ECO:0000256" key="1">
    <source>
        <dbReference type="ARBA" id="ARBA00001933"/>
    </source>
</evidence>
<dbReference type="RefSeq" id="WP_218285765.1">
    <property type="nucleotide sequence ID" value="NZ_CP076448.1"/>
</dbReference>
<keyword evidence="3" id="KW-0032">Aminotransferase</keyword>
<reference evidence="3" key="1">
    <citation type="submission" date="2021-06" db="EMBL/GenBank/DDBJ databases">
        <title>Elioraea tepida, sp. nov., a moderately thermophilic aerobic anoxygenic phototrophic bacterium isolated from an alkaline siliceous hot spring mat community in Yellowstone National Park, WY, USA.</title>
        <authorList>
            <person name="Saini M.K."/>
            <person name="Yoshida S."/>
            <person name="Sebastian A."/>
            <person name="Hirose S."/>
            <person name="Hara E."/>
            <person name="Tamaki H."/>
            <person name="Soulier N.T."/>
            <person name="Albert I."/>
            <person name="Hanada S."/>
            <person name="Bryant D.A."/>
            <person name="Tank M."/>
        </authorList>
    </citation>
    <scope>NUCLEOTIDE SEQUENCE</scope>
    <source>
        <strain evidence="3">MS-P2</strain>
    </source>
</reference>
<comment type="similarity">
    <text evidence="2">Belongs to the class-III pyridoxal-phosphate-dependent aminotransferase family.</text>
</comment>
<dbReference type="InterPro" id="IPR005814">
    <property type="entry name" value="Aminotrans_3"/>
</dbReference>
<keyword evidence="3" id="KW-0808">Transferase</keyword>
<dbReference type="GO" id="GO:0008483">
    <property type="term" value="F:transaminase activity"/>
    <property type="evidence" value="ECO:0007669"/>
    <property type="project" value="UniProtKB-KW"/>
</dbReference>
<gene>
    <name evidence="3" type="ORF">KO353_16115</name>
</gene>
<dbReference type="KEGG" id="elio:KO353_16115"/>
<comment type="cofactor">
    <cofactor evidence="1">
        <name>pyridoxal 5'-phosphate</name>
        <dbReference type="ChEBI" id="CHEBI:597326"/>
    </cofactor>
</comment>
<name>A0A975U3I2_9PROT</name>
<keyword evidence="2" id="KW-0663">Pyridoxal phosphate</keyword>
<sequence>MATLAANWTLADALAEEARAFAAANPASRARALAAASVMPGGNTRTVLHYTPFPLAFAKGVGATLTDLDGHVYRDYLGEYSAGLYGHSPGPILAAAKAAIEDGIALGGPNMYEARLAAAIAERFPSVERIRFTNSGTEANLMALVTARAATGRQKILAFAGGYHGGVLVFKPGVVTNVPFDVTLARYNDIASVEAALAPDPTAFAAVIVEPVMGAAGSLPADPEFIRFLREITARWGIVFILDEVMTSRLGPSGMQGRLGVRPDLTTFGKYLGGGFSFGAFGGAEHLMGRYDPYRPDALAHAGTFNNNVTSMAAGLAGLTQLFTPEAAERLTARGEALKARVNAAAEAEGAPLRMTGFGSMLGLHPTDSPITRPEDVPEAQSARALIHLALIARGIYIARRGYVSLSLPQDEADDAAFADAVADVIAQHGRVLREAA</sequence>
<evidence type="ECO:0000313" key="3">
    <source>
        <dbReference type="EMBL" id="QXM24708.1"/>
    </source>
</evidence>
<organism evidence="3 4">
    <name type="scientific">Elioraea tepida</name>
    <dbReference type="NCBI Taxonomy" id="2843330"/>
    <lineage>
        <taxon>Bacteria</taxon>
        <taxon>Pseudomonadati</taxon>
        <taxon>Pseudomonadota</taxon>
        <taxon>Alphaproteobacteria</taxon>
        <taxon>Acetobacterales</taxon>
        <taxon>Elioraeaceae</taxon>
        <taxon>Elioraea</taxon>
    </lineage>
</organism>
<proteinExistence type="inferred from homology"/>
<protein>
    <submittedName>
        <fullName evidence="3">Aminotransferase class III-fold pyridoxal phosphate-dependent enzyme</fullName>
    </submittedName>
</protein>
<evidence type="ECO:0000256" key="2">
    <source>
        <dbReference type="RuleBase" id="RU003560"/>
    </source>
</evidence>
<dbReference type="PANTHER" id="PTHR43713:SF3">
    <property type="entry name" value="GLUTAMATE-1-SEMIALDEHYDE 2,1-AMINOMUTASE 1, CHLOROPLASTIC-RELATED"/>
    <property type="match status" value="1"/>
</dbReference>
<evidence type="ECO:0000313" key="4">
    <source>
        <dbReference type="Proteomes" id="UP000694001"/>
    </source>
</evidence>
<dbReference type="AlphaFoldDB" id="A0A975U3I2"/>
<dbReference type="GO" id="GO:0030170">
    <property type="term" value="F:pyridoxal phosphate binding"/>
    <property type="evidence" value="ECO:0007669"/>
    <property type="project" value="InterPro"/>
</dbReference>